<reference evidence="3" key="1">
    <citation type="submission" date="2025-08" db="UniProtKB">
        <authorList>
            <consortium name="RefSeq"/>
        </authorList>
    </citation>
    <scope>IDENTIFICATION</scope>
    <source>
        <strain evidence="3">15085-1641.00</strain>
        <tissue evidence="3">Whole body</tissue>
    </source>
</reference>
<dbReference type="Proteomes" id="UP000504633">
    <property type="component" value="Unplaced"/>
</dbReference>
<dbReference type="AlphaFoldDB" id="A0A6J1MD74"/>
<evidence type="ECO:0000256" key="1">
    <source>
        <dbReference type="SAM" id="MobiDB-lite"/>
    </source>
</evidence>
<organism evidence="2 3">
    <name type="scientific">Drosophila hydei</name>
    <name type="common">Fruit fly</name>
    <dbReference type="NCBI Taxonomy" id="7224"/>
    <lineage>
        <taxon>Eukaryota</taxon>
        <taxon>Metazoa</taxon>
        <taxon>Ecdysozoa</taxon>
        <taxon>Arthropoda</taxon>
        <taxon>Hexapoda</taxon>
        <taxon>Insecta</taxon>
        <taxon>Pterygota</taxon>
        <taxon>Neoptera</taxon>
        <taxon>Endopterygota</taxon>
        <taxon>Diptera</taxon>
        <taxon>Brachycera</taxon>
        <taxon>Muscomorpha</taxon>
        <taxon>Ephydroidea</taxon>
        <taxon>Drosophilidae</taxon>
        <taxon>Drosophila</taxon>
    </lineage>
</organism>
<dbReference type="OMA" id="TPRGVQC"/>
<evidence type="ECO:0000313" key="2">
    <source>
        <dbReference type="Proteomes" id="UP000504633"/>
    </source>
</evidence>
<dbReference type="GeneID" id="111604735"/>
<sequence length="293" mass="32329">MSDSQRQVKMVAEQALASLVERAKRLQLNSVSSLQLNIDDEEQRAHLKEIGAELSVPAAIGGNVKKSTKNSPTGAVAGTQRALAATVRKQRKIDAEPSPPPPPSPRELGVIAELRDEYNQTDQLLDQMLTDATNLNRDMICCSQHQRDLSLVQQIELETTTRSLDSLFGALSADLGRNDLRDAMQRCDTALERTKQRLCNELINEQTDSHSDPNSDTQSNHSNDNNSDEINFNDNNFCDNNFSDSNKITVFEAITEAMEMPGVVGKEPLIEPIEPREPTLGDCDGSSLLAKRD</sequence>
<dbReference type="RefSeq" id="XP_023178677.1">
    <property type="nucleotide sequence ID" value="XM_023322909.2"/>
</dbReference>
<feature type="region of interest" description="Disordered" evidence="1">
    <location>
        <begin position="205"/>
        <end position="232"/>
    </location>
</feature>
<protein>
    <submittedName>
        <fullName evidence="3">Uncharacterized protein LOC111604735</fullName>
    </submittedName>
</protein>
<dbReference type="KEGG" id="dhe:111604735"/>
<evidence type="ECO:0000313" key="3">
    <source>
        <dbReference type="RefSeq" id="XP_023178677.1"/>
    </source>
</evidence>
<name>A0A6J1MD74_DROHY</name>
<feature type="compositionally biased region" description="Low complexity" evidence="1">
    <location>
        <begin position="222"/>
        <end position="232"/>
    </location>
</feature>
<feature type="region of interest" description="Disordered" evidence="1">
    <location>
        <begin position="270"/>
        <end position="293"/>
    </location>
</feature>
<accession>A0A6J1MD74</accession>
<gene>
    <name evidence="3" type="primary">LOC111604735</name>
</gene>
<proteinExistence type="predicted"/>
<dbReference type="OrthoDB" id="7869994at2759"/>
<keyword evidence="2" id="KW-1185">Reference proteome</keyword>
<feature type="region of interest" description="Disordered" evidence="1">
    <location>
        <begin position="86"/>
        <end position="106"/>
    </location>
</feature>